<dbReference type="KEGG" id="echi:FKX85_15925"/>
<dbReference type="RefSeq" id="WP_141615681.1">
    <property type="nucleotide sequence ID" value="NZ_CP041253.1"/>
</dbReference>
<dbReference type="AlphaFoldDB" id="A0A514CKY1"/>
<proteinExistence type="predicted"/>
<dbReference type="EMBL" id="CP041253">
    <property type="protein sequence ID" value="QDH80448.1"/>
    <property type="molecule type" value="Genomic_DNA"/>
</dbReference>
<accession>A0A514CKY1</accession>
<dbReference type="Proteomes" id="UP000316614">
    <property type="component" value="Chromosome"/>
</dbReference>
<gene>
    <name evidence="1" type="ORF">FKX85_15925</name>
</gene>
<name>A0A514CKY1_9BACT</name>
<dbReference type="InterPro" id="IPR011042">
    <property type="entry name" value="6-blade_b-propeller_TolB-like"/>
</dbReference>
<evidence type="ECO:0000313" key="1">
    <source>
        <dbReference type="EMBL" id="QDH80448.1"/>
    </source>
</evidence>
<dbReference type="Gene3D" id="2.120.10.30">
    <property type="entry name" value="TolB, C-terminal domain"/>
    <property type="match status" value="1"/>
</dbReference>
<dbReference type="InterPro" id="IPR011044">
    <property type="entry name" value="Quino_amine_DH_bsu"/>
</dbReference>
<dbReference type="SUPFAM" id="SSF50969">
    <property type="entry name" value="YVTN repeat-like/Quinoprotein amine dehydrogenase"/>
    <property type="match status" value="1"/>
</dbReference>
<protein>
    <recommendedName>
        <fullName evidence="3">6-bladed beta-propeller</fullName>
    </recommendedName>
</protein>
<reference evidence="1 2" key="1">
    <citation type="submission" date="2019-06" db="EMBL/GenBank/DDBJ databases">
        <title>Echinicola alkalisoli sp. nov. isolated from saline soil.</title>
        <authorList>
            <person name="Sun J.-Q."/>
            <person name="Xu L."/>
        </authorList>
    </citation>
    <scope>NUCLEOTIDE SEQUENCE [LARGE SCALE GENOMIC DNA]</scope>
    <source>
        <strain evidence="1 2">LN3S3</strain>
    </source>
</reference>
<dbReference type="OrthoDB" id="816978at2"/>
<keyword evidence="2" id="KW-1185">Reference proteome</keyword>
<evidence type="ECO:0000313" key="2">
    <source>
        <dbReference type="Proteomes" id="UP000316614"/>
    </source>
</evidence>
<organism evidence="1 2">
    <name type="scientific">Echinicola soli</name>
    <dbReference type="NCBI Taxonomy" id="2591634"/>
    <lineage>
        <taxon>Bacteria</taxon>
        <taxon>Pseudomonadati</taxon>
        <taxon>Bacteroidota</taxon>
        <taxon>Cytophagia</taxon>
        <taxon>Cytophagales</taxon>
        <taxon>Cyclobacteriaceae</taxon>
        <taxon>Echinicola</taxon>
    </lineage>
</organism>
<sequence>MSINKLIFIGISILLFTNCNKKDNTKDGEIIETIKVGQALSQELKFSDFFKTITPVQLDPNHIVGQIDKVVVKDSLIFISDFYLMKSLKVYDFNGKLLSERDDIGEGPYGMSEITDFSYYKNKLYVLDGTSRRILIFDKDLNDLGTFNIKELANNLWVDDSGIYLYYQNRLDGIDFNFSLYDHEGKWIEDFFPKTDKLNETILSGEEFFFPVEDEVIHYHPYIDSLYIIEDRTINKIRIDFNNNFLPYEYFDISHPVERLKKVNSFNGYYKISNGIKLTKNKFLFTILYNRRQKILLVDLEKNVGIVYKSLKNDLANLPSTGINFKGNSNDFAWYYQTYDQLNRFYQLNKRLIDKEDWIFNGATDKETPVIFICKY</sequence>
<evidence type="ECO:0008006" key="3">
    <source>
        <dbReference type="Google" id="ProtNLM"/>
    </source>
</evidence>